<dbReference type="PANTHER" id="PTHR24421">
    <property type="entry name" value="NITRATE/NITRITE SENSOR PROTEIN NARX-RELATED"/>
    <property type="match status" value="1"/>
</dbReference>
<feature type="transmembrane region" description="Helical" evidence="6">
    <location>
        <begin position="56"/>
        <end position="81"/>
    </location>
</feature>
<dbReference type="Pfam" id="PF02518">
    <property type="entry name" value="HATPase_c"/>
    <property type="match status" value="1"/>
</dbReference>
<dbReference type="InterPro" id="IPR050482">
    <property type="entry name" value="Sensor_HK_TwoCompSys"/>
</dbReference>
<gene>
    <name evidence="9" type="primary">desK</name>
    <name evidence="9" type="ORF">SSLFYP27_00740</name>
</gene>
<organism evidence="9">
    <name type="scientific">Staphylococcus simulans</name>
    <dbReference type="NCBI Taxonomy" id="1286"/>
    <lineage>
        <taxon>Bacteria</taxon>
        <taxon>Bacillati</taxon>
        <taxon>Bacillota</taxon>
        <taxon>Bacilli</taxon>
        <taxon>Bacillales</taxon>
        <taxon>Staphylococcaceae</taxon>
        <taxon>Staphylococcus</taxon>
    </lineage>
</organism>
<evidence type="ECO:0000259" key="7">
    <source>
        <dbReference type="Pfam" id="PF02518"/>
    </source>
</evidence>
<feature type="transmembrane region" description="Helical" evidence="6">
    <location>
        <begin position="101"/>
        <end position="118"/>
    </location>
</feature>
<dbReference type="PANTHER" id="PTHR24421:SF63">
    <property type="entry name" value="SENSOR HISTIDINE KINASE DESK"/>
    <property type="match status" value="1"/>
</dbReference>
<evidence type="ECO:0000256" key="1">
    <source>
        <dbReference type="ARBA" id="ARBA00000085"/>
    </source>
</evidence>
<keyword evidence="3 9" id="KW-0808">Transferase</keyword>
<dbReference type="Gene3D" id="1.20.5.1930">
    <property type="match status" value="1"/>
</dbReference>
<feature type="domain" description="Histidine kinase/HSP90-like ATPase" evidence="7">
    <location>
        <begin position="268"/>
        <end position="348"/>
    </location>
</feature>
<protein>
    <recommendedName>
        <fullName evidence="2">histidine kinase</fullName>
        <ecNumber evidence="2">2.7.13.3</ecNumber>
    </recommendedName>
</protein>
<feature type="transmembrane region" description="Helical" evidence="6">
    <location>
        <begin position="125"/>
        <end position="143"/>
    </location>
</feature>
<dbReference type="Gene3D" id="3.30.565.10">
    <property type="entry name" value="Histidine kinase-like ATPase, C-terminal domain"/>
    <property type="match status" value="1"/>
</dbReference>
<dbReference type="CDD" id="cd16917">
    <property type="entry name" value="HATPase_UhpB-NarQ-NarX-like"/>
    <property type="match status" value="1"/>
</dbReference>
<keyword evidence="6" id="KW-0812">Transmembrane</keyword>
<dbReference type="Pfam" id="PF07730">
    <property type="entry name" value="HisKA_3"/>
    <property type="match status" value="1"/>
</dbReference>
<evidence type="ECO:0000256" key="3">
    <source>
        <dbReference type="ARBA" id="ARBA00022679"/>
    </source>
</evidence>
<dbReference type="InterPro" id="IPR003594">
    <property type="entry name" value="HATPase_dom"/>
</dbReference>
<reference evidence="9" key="1">
    <citation type="submission" date="2019-11" db="EMBL/GenBank/DDBJ databases">
        <authorList>
            <person name="Feng L."/>
        </authorList>
    </citation>
    <scope>NUCLEOTIDE SEQUENCE</scope>
    <source>
        <strain evidence="9">SsimulansLFYP27</strain>
    </source>
</reference>
<dbReference type="EC" id="2.7.13.3" evidence="2"/>
<dbReference type="SUPFAM" id="SSF55874">
    <property type="entry name" value="ATPase domain of HSP90 chaperone/DNA topoisomerase II/histidine kinase"/>
    <property type="match status" value="1"/>
</dbReference>
<comment type="catalytic activity">
    <reaction evidence="1">
        <text>ATP + protein L-histidine = ADP + protein N-phospho-L-histidine.</text>
        <dbReference type="EC" id="2.7.13.3"/>
    </reaction>
</comment>
<dbReference type="EMBL" id="CACRUO010000020">
    <property type="protein sequence ID" value="VYT82995.1"/>
    <property type="molecule type" value="Genomic_DNA"/>
</dbReference>
<evidence type="ECO:0000256" key="2">
    <source>
        <dbReference type="ARBA" id="ARBA00012438"/>
    </source>
</evidence>
<keyword evidence="4 9" id="KW-0418">Kinase</keyword>
<evidence type="ECO:0000256" key="4">
    <source>
        <dbReference type="ARBA" id="ARBA00022777"/>
    </source>
</evidence>
<dbReference type="GO" id="GO:0016020">
    <property type="term" value="C:membrane"/>
    <property type="evidence" value="ECO:0007669"/>
    <property type="project" value="InterPro"/>
</dbReference>
<feature type="transmembrane region" description="Helical" evidence="6">
    <location>
        <begin position="25"/>
        <end position="44"/>
    </location>
</feature>
<evidence type="ECO:0000256" key="6">
    <source>
        <dbReference type="SAM" id="Phobius"/>
    </source>
</evidence>
<sequence>MGIASFIYLLFPIIALFYQDIKGPKVIAVIVIAVFIINYGILILSDVYQFKVKRLIVWMIYLIGTLYFCWAMGSTFIMFFFFGSYVLPYVYEATVKSVESILFYIALLIASGLSLYLLPKALPIVVVLILVVIISLFINFRFIENKKVRAQMKEKNRHINLLIAEQERQRIGQDLHDTLGHVFASLSIKSELASKLIDQNPEKAKEEMLAVNQLSKEALNKVRTIVEHLKFQDFEEEVKSVDQLLKQADITFDFEGQFTARTLNKGQQSILAMLLREAVNNIIKHAHATKVTGTLKEAQHIITLIISDNGKGISKPEATLHSIRERAALLDGEVTIKSEQGVTLMIRIPRGDNL</sequence>
<keyword evidence="6" id="KW-1133">Transmembrane helix</keyword>
<evidence type="ECO:0000256" key="5">
    <source>
        <dbReference type="ARBA" id="ARBA00023012"/>
    </source>
</evidence>
<evidence type="ECO:0000259" key="8">
    <source>
        <dbReference type="Pfam" id="PF07730"/>
    </source>
</evidence>
<proteinExistence type="predicted"/>
<accession>A0A6N2ZU21</accession>
<dbReference type="GO" id="GO:0000155">
    <property type="term" value="F:phosphorelay sensor kinase activity"/>
    <property type="evidence" value="ECO:0007669"/>
    <property type="project" value="InterPro"/>
</dbReference>
<dbReference type="AlphaFoldDB" id="A0A6N2ZU21"/>
<keyword evidence="6" id="KW-0472">Membrane</keyword>
<feature type="domain" description="Signal transduction histidine kinase subgroup 3 dimerisation and phosphoacceptor" evidence="8">
    <location>
        <begin position="167"/>
        <end position="230"/>
    </location>
</feature>
<evidence type="ECO:0000313" key="9">
    <source>
        <dbReference type="EMBL" id="VYT82995.1"/>
    </source>
</evidence>
<name>A0A6N2ZU21_STASI</name>
<dbReference type="GO" id="GO:0046983">
    <property type="term" value="F:protein dimerization activity"/>
    <property type="evidence" value="ECO:0007669"/>
    <property type="project" value="InterPro"/>
</dbReference>
<keyword evidence="5" id="KW-0902">Two-component regulatory system</keyword>
<dbReference type="InterPro" id="IPR036890">
    <property type="entry name" value="HATPase_C_sf"/>
</dbReference>
<dbReference type="InterPro" id="IPR011712">
    <property type="entry name" value="Sig_transdc_His_kin_sub3_dim/P"/>
</dbReference>